<feature type="region of interest" description="Disordered" evidence="1">
    <location>
        <begin position="19"/>
        <end position="94"/>
    </location>
</feature>
<sequence length="125" mass="13372">MDTLALGRWRRRRLEELQVPGDAKRACRSSDAAAQWRGCPQVPAGARGPCRGGEELEAPPRGRLPTPRPDSSPGPPTAGIPPSGGRSPARPCPRCLAGESVSALTFSRPVSAHLSLNFRSVRRSR</sequence>
<accession>A0A7E6DW08</accession>
<dbReference type="GeneID" id="114497022"/>
<dbReference type="AlphaFoldDB" id="A0A7E6DW08"/>
<protein>
    <submittedName>
        <fullName evidence="3">Uncharacterized protein C10orf143 homolog isoform X1</fullName>
    </submittedName>
</protein>
<dbReference type="OrthoDB" id="5955292at2759"/>
<organism evidence="2 3">
    <name type="scientific">Phyllostomus discolor</name>
    <name type="common">pale spear-nosed bat</name>
    <dbReference type="NCBI Taxonomy" id="89673"/>
    <lineage>
        <taxon>Eukaryota</taxon>
        <taxon>Metazoa</taxon>
        <taxon>Chordata</taxon>
        <taxon>Craniata</taxon>
        <taxon>Vertebrata</taxon>
        <taxon>Euteleostomi</taxon>
        <taxon>Mammalia</taxon>
        <taxon>Eutheria</taxon>
        <taxon>Laurasiatheria</taxon>
        <taxon>Chiroptera</taxon>
        <taxon>Yangochiroptera</taxon>
        <taxon>Phyllostomidae</taxon>
        <taxon>Phyllostominae</taxon>
        <taxon>Phyllostomus</taxon>
    </lineage>
</organism>
<name>A0A7E6DW08_9CHIR</name>
<reference evidence="3" key="1">
    <citation type="submission" date="2025-08" db="UniProtKB">
        <authorList>
            <consortium name="RefSeq"/>
        </authorList>
    </citation>
    <scope>IDENTIFICATION</scope>
    <source>
        <tissue evidence="3">Muscle</tissue>
    </source>
</reference>
<evidence type="ECO:0000313" key="3">
    <source>
        <dbReference type="RefSeq" id="XP_035883351.1"/>
    </source>
</evidence>
<dbReference type="FunCoup" id="A0A7E6DW08">
    <property type="interactions" value="66"/>
</dbReference>
<dbReference type="RefSeq" id="XP_035883351.1">
    <property type="nucleotide sequence ID" value="XM_036027458.1"/>
</dbReference>
<dbReference type="CTD" id="118096591"/>
<proteinExistence type="predicted"/>
<evidence type="ECO:0000256" key="1">
    <source>
        <dbReference type="SAM" id="MobiDB-lite"/>
    </source>
</evidence>
<gene>
    <name evidence="3" type="primary">C5H10orf143</name>
</gene>
<feature type="compositionally biased region" description="Pro residues" evidence="1">
    <location>
        <begin position="66"/>
        <end position="79"/>
    </location>
</feature>
<dbReference type="Proteomes" id="UP000504628">
    <property type="component" value="Chromosome 5"/>
</dbReference>
<evidence type="ECO:0000313" key="2">
    <source>
        <dbReference type="Proteomes" id="UP000504628"/>
    </source>
</evidence>
<dbReference type="InParanoid" id="A0A7E6DW08"/>
<keyword evidence="2" id="KW-1185">Reference proteome</keyword>